<organism evidence="1 3">
    <name type="scientific">Staphylococcus nepalensis</name>
    <dbReference type="NCBI Taxonomy" id="214473"/>
    <lineage>
        <taxon>Bacteria</taxon>
        <taxon>Bacillati</taxon>
        <taxon>Bacillota</taxon>
        <taxon>Bacilli</taxon>
        <taxon>Bacillales</taxon>
        <taxon>Staphylococcaceae</taxon>
        <taxon>Staphylococcus</taxon>
    </lineage>
</organism>
<name>A0A291JIN6_9STAP</name>
<evidence type="ECO:0000313" key="2">
    <source>
        <dbReference type="EMBL" id="SUM54621.1"/>
    </source>
</evidence>
<reference evidence="1 3" key="1">
    <citation type="journal article" date="2016" name="Front. Microbiol.">
        <title>Comprehensive Phylogenetic Analysis of Bovine Non-aureus Staphylococci Species Based on Whole-Genome Sequencing.</title>
        <authorList>
            <person name="Naushad S."/>
            <person name="Barkema H.W."/>
            <person name="Luby C."/>
            <person name="Condas L.A."/>
            <person name="Nobrega D.B."/>
            <person name="Carson D.A."/>
            <person name="De Buck J."/>
        </authorList>
    </citation>
    <scope>NUCLEOTIDE SEQUENCE [LARGE SCALE GENOMIC DNA]</scope>
    <source>
        <strain evidence="1 3">SNUC 4337</strain>
    </source>
</reference>
<evidence type="ECO:0000313" key="4">
    <source>
        <dbReference type="Proteomes" id="UP000254412"/>
    </source>
</evidence>
<reference evidence="1" key="2">
    <citation type="submission" date="2018-03" db="EMBL/GenBank/DDBJ databases">
        <authorList>
            <person name="Keele B.F."/>
        </authorList>
    </citation>
    <scope>NUCLEOTIDE SEQUENCE</scope>
    <source>
        <strain evidence="1">SNUC 4337</strain>
    </source>
</reference>
<proteinExistence type="predicted"/>
<gene>
    <name evidence="1" type="ORF">BUZ61_06405</name>
    <name evidence="2" type="ORF">NCTC13834_00919</name>
</gene>
<dbReference type="InterPro" id="IPR006121">
    <property type="entry name" value="HMA_dom"/>
</dbReference>
<sequence>MNSQAIYIKNIENEANKIQIESHLAQLIGVYNVSVDKDYKRVLIDFKTPANLNNLEKEIYDLGFEILY</sequence>
<dbReference type="SUPFAM" id="SSF55008">
    <property type="entry name" value="HMA, heavy metal-associated domain"/>
    <property type="match status" value="1"/>
</dbReference>
<protein>
    <submittedName>
        <fullName evidence="1">Uncharacterized protein</fullName>
    </submittedName>
</protein>
<dbReference type="NCBIfam" id="NF047536">
    <property type="entry name" value="Cu_chaper_CsoZ"/>
    <property type="match status" value="1"/>
</dbReference>
<accession>A0A291JIN6</accession>
<dbReference type="InterPro" id="IPR036163">
    <property type="entry name" value="HMA_dom_sf"/>
</dbReference>
<dbReference type="GO" id="GO:0046872">
    <property type="term" value="F:metal ion binding"/>
    <property type="evidence" value="ECO:0007669"/>
    <property type="project" value="InterPro"/>
</dbReference>
<evidence type="ECO:0000313" key="3">
    <source>
        <dbReference type="Proteomes" id="UP000240400"/>
    </source>
</evidence>
<dbReference type="EMBL" id="UHDS01000001">
    <property type="protein sequence ID" value="SUM54621.1"/>
    <property type="molecule type" value="Genomic_DNA"/>
</dbReference>
<dbReference type="Proteomes" id="UP000254412">
    <property type="component" value="Unassembled WGS sequence"/>
</dbReference>
<dbReference type="AlphaFoldDB" id="A0A291JIN6"/>
<evidence type="ECO:0000313" key="1">
    <source>
        <dbReference type="EMBL" id="PTK59285.1"/>
    </source>
</evidence>
<dbReference type="KEGG" id="snl:BJD96_04365"/>
<reference evidence="2 4" key="3">
    <citation type="submission" date="2018-06" db="EMBL/GenBank/DDBJ databases">
        <authorList>
            <consortium name="Pathogen Informatics"/>
            <person name="Doyle S."/>
        </authorList>
    </citation>
    <scope>NUCLEOTIDE SEQUENCE [LARGE SCALE GENOMIC DNA]</scope>
    <source>
        <strain evidence="2 4">NCTC13834</strain>
    </source>
</reference>
<dbReference type="Proteomes" id="UP000240400">
    <property type="component" value="Unassembled WGS sequence"/>
</dbReference>
<dbReference type="CDD" id="cd00371">
    <property type="entry name" value="HMA"/>
    <property type="match status" value="1"/>
</dbReference>
<dbReference type="GeneID" id="66776318"/>
<dbReference type="Gene3D" id="3.30.70.100">
    <property type="match status" value="1"/>
</dbReference>
<dbReference type="OrthoDB" id="2410348at2"/>
<dbReference type="RefSeq" id="WP_096808803.1">
    <property type="nucleotide sequence ID" value="NZ_BMCF01000016.1"/>
</dbReference>
<dbReference type="EMBL" id="PZHR01000025">
    <property type="protein sequence ID" value="PTK59285.1"/>
    <property type="molecule type" value="Genomic_DNA"/>
</dbReference>